<dbReference type="RefSeq" id="WP_284938029.1">
    <property type="nucleotide sequence ID" value="NZ_JANURM010000011.1"/>
</dbReference>
<reference evidence="1" key="2">
    <citation type="journal article" date="2023" name="Microorganisms">
        <title>Isolation and Genomic Characteristics of Cat-Borne Campylobacter felis sp. nov. and Sheep-Borne Campylobacter ovis sp. nov.</title>
        <authorList>
            <person name="Wang H."/>
            <person name="Li Y."/>
            <person name="Gu Y."/>
            <person name="Zhou G."/>
            <person name="Chen X."/>
            <person name="Zhang X."/>
            <person name="Shao Z."/>
            <person name="Zhang J."/>
            <person name="Zhang M."/>
        </authorList>
    </citation>
    <scope>NUCLEOTIDE SEQUENCE</scope>
    <source>
        <strain evidence="1">PS10</strain>
    </source>
</reference>
<sequence length="78" mass="8882">MREISIKTDISDEVLEILKAVVLVSDPNAVFSCNEQSISDDDERDFAQILKQRDEGKLDFIAFDDMQKYLNSVIEGVK</sequence>
<reference evidence="1" key="1">
    <citation type="submission" date="2022-08" db="EMBL/GenBank/DDBJ databases">
        <authorList>
            <person name="Wang H."/>
        </authorList>
    </citation>
    <scope>NUCLEOTIDE SEQUENCE</scope>
    <source>
        <strain evidence="1">PS10</strain>
    </source>
</reference>
<gene>
    <name evidence="1" type="ORF">NYG85_08370</name>
</gene>
<proteinExistence type="predicted"/>
<name>A0ABT7HRM0_9BACT</name>
<accession>A0ABT7HRM0</accession>
<keyword evidence="2" id="KW-1185">Reference proteome</keyword>
<comment type="caution">
    <text evidence="1">The sequence shown here is derived from an EMBL/GenBank/DDBJ whole genome shotgun (WGS) entry which is preliminary data.</text>
</comment>
<protein>
    <submittedName>
        <fullName evidence="1">Uncharacterized protein</fullName>
    </submittedName>
</protein>
<organism evidence="1 2">
    <name type="scientific">Campylobacter gastrosuis</name>
    <dbReference type="NCBI Taxonomy" id="2974576"/>
    <lineage>
        <taxon>Bacteria</taxon>
        <taxon>Pseudomonadati</taxon>
        <taxon>Campylobacterota</taxon>
        <taxon>Epsilonproteobacteria</taxon>
        <taxon>Campylobacterales</taxon>
        <taxon>Campylobacteraceae</taxon>
        <taxon>Campylobacter</taxon>
    </lineage>
</organism>
<dbReference type="EMBL" id="JANURM010000011">
    <property type="protein sequence ID" value="MDL0089372.1"/>
    <property type="molecule type" value="Genomic_DNA"/>
</dbReference>
<evidence type="ECO:0000313" key="2">
    <source>
        <dbReference type="Proteomes" id="UP001173801"/>
    </source>
</evidence>
<evidence type="ECO:0000313" key="1">
    <source>
        <dbReference type="EMBL" id="MDL0089372.1"/>
    </source>
</evidence>
<dbReference type="Proteomes" id="UP001173801">
    <property type="component" value="Unassembled WGS sequence"/>
</dbReference>